<dbReference type="InterPro" id="IPR013210">
    <property type="entry name" value="LRR_N_plant-typ"/>
</dbReference>
<dbReference type="Pfam" id="PF08263">
    <property type="entry name" value="LRRNT_2"/>
    <property type="match status" value="1"/>
</dbReference>
<comment type="subcellular location">
    <subcellularLocation>
        <location evidence="1">Cell membrane</location>
        <topology evidence="1">Single-pass membrane protein</topology>
    </subcellularLocation>
    <subcellularLocation>
        <location evidence="2">Membrane</location>
        <topology evidence="2">Single-pass type I membrane protein</topology>
    </subcellularLocation>
</comment>
<dbReference type="PANTHER" id="PTHR48053:SF78">
    <property type="entry name" value="PROTEIN KINASE DOMAIN-CONTAINING PROTEIN"/>
    <property type="match status" value="1"/>
</dbReference>
<evidence type="ECO:0000256" key="12">
    <source>
        <dbReference type="ARBA" id="ARBA00022737"/>
    </source>
</evidence>
<gene>
    <name evidence="25" type="ORF">EJB05_24309</name>
</gene>
<evidence type="ECO:0000256" key="10">
    <source>
        <dbReference type="ARBA" id="ARBA00022692"/>
    </source>
</evidence>
<dbReference type="SUPFAM" id="SSF56112">
    <property type="entry name" value="Protein kinase-like (PK-like)"/>
    <property type="match status" value="1"/>
</dbReference>
<comment type="catalytic activity">
    <reaction evidence="20">
        <text>L-threonyl-[protein] + ATP = O-phospho-L-threonyl-[protein] + ADP + H(+)</text>
        <dbReference type="Rhea" id="RHEA:46608"/>
        <dbReference type="Rhea" id="RHEA-COMP:11060"/>
        <dbReference type="Rhea" id="RHEA-COMP:11605"/>
        <dbReference type="ChEBI" id="CHEBI:15378"/>
        <dbReference type="ChEBI" id="CHEBI:30013"/>
        <dbReference type="ChEBI" id="CHEBI:30616"/>
        <dbReference type="ChEBI" id="CHEBI:61977"/>
        <dbReference type="ChEBI" id="CHEBI:456216"/>
        <dbReference type="EC" id="2.7.11.1"/>
    </reaction>
</comment>
<dbReference type="Proteomes" id="UP000324897">
    <property type="component" value="Chromosome 1"/>
</dbReference>
<feature type="non-terminal residue" evidence="25">
    <location>
        <position position="1"/>
    </location>
</feature>
<evidence type="ECO:0000313" key="25">
    <source>
        <dbReference type="EMBL" id="TVU32575.1"/>
    </source>
</evidence>
<protein>
    <recommendedName>
        <fullName evidence="4">non-specific serine/threonine protein kinase</fullName>
        <ecNumber evidence="4">2.7.11.1</ecNumber>
    </recommendedName>
</protein>
<dbReference type="EC" id="2.7.11.1" evidence="4"/>
<evidence type="ECO:0000256" key="21">
    <source>
        <dbReference type="ARBA" id="ARBA00048679"/>
    </source>
</evidence>
<keyword evidence="19" id="KW-0325">Glycoprotein</keyword>
<evidence type="ECO:0000256" key="3">
    <source>
        <dbReference type="ARBA" id="ARBA00008684"/>
    </source>
</evidence>
<keyword evidence="16 23" id="KW-1133">Transmembrane helix</keyword>
<evidence type="ECO:0000256" key="7">
    <source>
        <dbReference type="ARBA" id="ARBA00022553"/>
    </source>
</evidence>
<dbReference type="SUPFAM" id="SSF52058">
    <property type="entry name" value="L domain-like"/>
    <property type="match status" value="1"/>
</dbReference>
<evidence type="ECO:0000256" key="22">
    <source>
        <dbReference type="PROSITE-ProRule" id="PRU10141"/>
    </source>
</evidence>
<dbReference type="Pfam" id="PF00560">
    <property type="entry name" value="LRR_1"/>
    <property type="match status" value="3"/>
</dbReference>
<sequence>MADAWTSQEIERMLRPAWLLRNGSVGSQARQQRLSSILSSSRVLYHTALHILISEDGVESRADDSNEEEDTMSLHCCCSSRSPPVALHQWTTYVRVICVLEFHLHNMSLLASKLFLVLLALPCLYCANSSVTLLDRQAQVLLQWKSKLNDAYSYGCLDSWSRHTSPCKWNGVTCKAAMVPHGHGHSGALPSVVSISLAGCDLPGSLDGLQFEVFPELSHLSLSFTSLSGSVPASIGNLTELRHLDLSNSNQLSGYIPSALGMLSKLEILDLHNSNFSGPVPSSLGNLARLNYMDLSCNRLSGHVPYELGRLHNLTKLSLRYNGINGSIPASIGNITGLQSLDLSNNQIAGFIPASIGNLTRLKSLDLSNNKIGGFIPASIGNLTGLQSLGLSNNQIAGFIPASIGNLTRLKSLDLSNNKIGGFIPASIGNLTGLQSLGLSNNQIAGLIPASIANLTGLQSLDLSNNKIAGFIPASIGNLTGLQSLGLSNNQIAGFIPASIGNLAGLQSLDLSNNQITGPIPSTLLKLTFLKRLALQSNRINGILSPEIGFLMMNLTDIDLRINNLSGAIPESLVSLPQLRSVDLSANNFSGRFELIFETQVNIYLDGNTGLCGYSFYGLTPCEAEGPEKIMGKTSDRVILAISLLCFICLTIGTLIAIHRRRKLPKTSTKDSSGDMVTVWNFDGKIAFQDILHATECFDEKYCIGIGGYGSVFRAELEGGRVFAVKLLHSSVEDHIDEKTFHAEIEVLTKIRHRCIVKLYGYCFHSRCKFLVYELIDRGSLASILHDEQLALELDWPIRVIIARDIAQALSYLHHDYDEPIIHRDVKSSNILLDRDFKAYISDFGMAKKLKKHSCSSWSTIIAGTCGYIAPELSSTMVFTEKCDVYSFGVVAMEMVMGKHPGDLLLPFFCRTEQLTKLKDILDHRIAVPTSDEEKDVILLVLVAFACLQVCPKSRPTMQQVYKALANRSCPTPVLKPLHQVKLQELHEFCGTVKSI</sequence>
<evidence type="ECO:0000256" key="11">
    <source>
        <dbReference type="ARBA" id="ARBA00022729"/>
    </source>
</evidence>
<dbReference type="GO" id="GO:0005886">
    <property type="term" value="C:plasma membrane"/>
    <property type="evidence" value="ECO:0007669"/>
    <property type="project" value="UniProtKB-SubCell"/>
</dbReference>
<dbReference type="InterPro" id="IPR001611">
    <property type="entry name" value="Leu-rich_rpt"/>
</dbReference>
<dbReference type="SMART" id="SM00369">
    <property type="entry name" value="LRR_TYP"/>
    <property type="match status" value="12"/>
</dbReference>
<evidence type="ECO:0000256" key="15">
    <source>
        <dbReference type="ARBA" id="ARBA00022840"/>
    </source>
</evidence>
<evidence type="ECO:0000256" key="1">
    <source>
        <dbReference type="ARBA" id="ARBA00004162"/>
    </source>
</evidence>
<evidence type="ECO:0000256" key="13">
    <source>
        <dbReference type="ARBA" id="ARBA00022741"/>
    </source>
</evidence>
<dbReference type="InterPro" id="IPR000719">
    <property type="entry name" value="Prot_kinase_dom"/>
</dbReference>
<evidence type="ECO:0000256" key="6">
    <source>
        <dbReference type="ARBA" id="ARBA00022527"/>
    </source>
</evidence>
<keyword evidence="8" id="KW-0433">Leucine-rich repeat</keyword>
<keyword evidence="7" id="KW-0597">Phosphoprotein</keyword>
<dbReference type="EMBL" id="RWGY01000011">
    <property type="protein sequence ID" value="TVU32575.1"/>
    <property type="molecule type" value="Genomic_DNA"/>
</dbReference>
<evidence type="ECO:0000256" key="8">
    <source>
        <dbReference type="ARBA" id="ARBA00022614"/>
    </source>
</evidence>
<dbReference type="InterPro" id="IPR032675">
    <property type="entry name" value="LRR_dom_sf"/>
</dbReference>
<dbReference type="InterPro" id="IPR051716">
    <property type="entry name" value="Plant_RL_S/T_kinase"/>
</dbReference>
<keyword evidence="26" id="KW-1185">Reference proteome</keyword>
<dbReference type="FunFam" id="3.80.10.10:FF:000041">
    <property type="entry name" value="LRR receptor-like serine/threonine-protein kinase ERECTA"/>
    <property type="match status" value="3"/>
</dbReference>
<evidence type="ECO:0000256" key="19">
    <source>
        <dbReference type="ARBA" id="ARBA00023180"/>
    </source>
</evidence>
<dbReference type="PROSITE" id="PS00108">
    <property type="entry name" value="PROTEIN_KINASE_ST"/>
    <property type="match status" value="1"/>
</dbReference>
<name>A0A5J9V9E0_9POAL</name>
<keyword evidence="14" id="KW-0418">Kinase</keyword>
<dbReference type="PRINTS" id="PR00019">
    <property type="entry name" value="LEURICHRPT"/>
</dbReference>
<dbReference type="PROSITE" id="PS51450">
    <property type="entry name" value="LRR"/>
    <property type="match status" value="1"/>
</dbReference>
<evidence type="ECO:0000256" key="23">
    <source>
        <dbReference type="SAM" id="Phobius"/>
    </source>
</evidence>
<dbReference type="InterPro" id="IPR008271">
    <property type="entry name" value="Ser/Thr_kinase_AS"/>
</dbReference>
<dbReference type="PANTHER" id="PTHR48053">
    <property type="entry name" value="LEUCINE RICH REPEAT FAMILY PROTEIN, EXPRESSED"/>
    <property type="match status" value="1"/>
</dbReference>
<evidence type="ECO:0000256" key="4">
    <source>
        <dbReference type="ARBA" id="ARBA00012513"/>
    </source>
</evidence>
<dbReference type="AlphaFoldDB" id="A0A5J9V9E0"/>
<dbReference type="InterPro" id="IPR003591">
    <property type="entry name" value="Leu-rich_rpt_typical-subtyp"/>
</dbReference>
<evidence type="ECO:0000256" key="2">
    <source>
        <dbReference type="ARBA" id="ARBA00004479"/>
    </source>
</evidence>
<comment type="catalytic activity">
    <reaction evidence="21">
        <text>L-seryl-[protein] + ATP = O-phospho-L-seryl-[protein] + ADP + H(+)</text>
        <dbReference type="Rhea" id="RHEA:17989"/>
        <dbReference type="Rhea" id="RHEA-COMP:9863"/>
        <dbReference type="Rhea" id="RHEA-COMP:11604"/>
        <dbReference type="ChEBI" id="CHEBI:15378"/>
        <dbReference type="ChEBI" id="CHEBI:29999"/>
        <dbReference type="ChEBI" id="CHEBI:30616"/>
        <dbReference type="ChEBI" id="CHEBI:83421"/>
        <dbReference type="ChEBI" id="CHEBI:456216"/>
        <dbReference type="EC" id="2.7.11.1"/>
    </reaction>
</comment>
<dbReference type="OrthoDB" id="676979at2759"/>
<dbReference type="InterPro" id="IPR011009">
    <property type="entry name" value="Kinase-like_dom_sf"/>
</dbReference>
<evidence type="ECO:0000256" key="5">
    <source>
        <dbReference type="ARBA" id="ARBA00022475"/>
    </source>
</evidence>
<keyword evidence="18" id="KW-0675">Receptor</keyword>
<dbReference type="SMART" id="SM00365">
    <property type="entry name" value="LRR_SD22"/>
    <property type="match status" value="5"/>
</dbReference>
<comment type="similarity">
    <text evidence="3">Belongs to the protein kinase superfamily. Ser/Thr protein kinase family.</text>
</comment>
<keyword evidence="11" id="KW-0732">Signal</keyword>
<keyword evidence="12" id="KW-0677">Repeat</keyword>
<keyword evidence="10 23" id="KW-0812">Transmembrane</keyword>
<dbReference type="Pfam" id="PF00069">
    <property type="entry name" value="Pkinase"/>
    <property type="match status" value="1"/>
</dbReference>
<evidence type="ECO:0000256" key="17">
    <source>
        <dbReference type="ARBA" id="ARBA00023136"/>
    </source>
</evidence>
<dbReference type="FunFam" id="1.10.510.10:FF:000479">
    <property type="entry name" value="Leucine-rich repeat receptor-like protein kinase"/>
    <property type="match status" value="1"/>
</dbReference>
<evidence type="ECO:0000256" key="14">
    <source>
        <dbReference type="ARBA" id="ARBA00022777"/>
    </source>
</evidence>
<dbReference type="FunFam" id="3.30.200.20:FF:000309">
    <property type="entry name" value="Leucine-rich repeat receptor protein kinase MSP1"/>
    <property type="match status" value="1"/>
</dbReference>
<dbReference type="GO" id="GO:0004674">
    <property type="term" value="F:protein serine/threonine kinase activity"/>
    <property type="evidence" value="ECO:0007669"/>
    <property type="project" value="UniProtKB-KW"/>
</dbReference>
<reference evidence="25 26" key="1">
    <citation type="journal article" date="2019" name="Sci. Rep.">
        <title>A high-quality genome of Eragrostis curvula grass provides insights into Poaceae evolution and supports new strategies to enhance forage quality.</title>
        <authorList>
            <person name="Carballo J."/>
            <person name="Santos B.A.C.M."/>
            <person name="Zappacosta D."/>
            <person name="Garbus I."/>
            <person name="Selva J.P."/>
            <person name="Gallo C.A."/>
            <person name="Diaz A."/>
            <person name="Albertini E."/>
            <person name="Caccamo M."/>
            <person name="Echenique V."/>
        </authorList>
    </citation>
    <scope>NUCLEOTIDE SEQUENCE [LARGE SCALE GENOMIC DNA]</scope>
    <source>
        <strain evidence="26">cv. Victoria</strain>
        <tissue evidence="25">Leaf</tissue>
    </source>
</reference>
<dbReference type="Gramene" id="TVU32575">
    <property type="protein sequence ID" value="TVU32575"/>
    <property type="gene ID" value="EJB05_24309"/>
</dbReference>
<evidence type="ECO:0000313" key="26">
    <source>
        <dbReference type="Proteomes" id="UP000324897"/>
    </source>
</evidence>
<dbReference type="InterPro" id="IPR017441">
    <property type="entry name" value="Protein_kinase_ATP_BS"/>
</dbReference>
<keyword evidence="5" id="KW-1003">Cell membrane</keyword>
<keyword evidence="6" id="KW-0723">Serine/threonine-protein kinase</keyword>
<dbReference type="Pfam" id="PF13855">
    <property type="entry name" value="LRR_8"/>
    <property type="match status" value="3"/>
</dbReference>
<keyword evidence="15 22" id="KW-0067">ATP-binding</keyword>
<evidence type="ECO:0000256" key="16">
    <source>
        <dbReference type="ARBA" id="ARBA00022989"/>
    </source>
</evidence>
<comment type="caution">
    <text evidence="25">The sequence shown here is derived from an EMBL/GenBank/DDBJ whole genome shotgun (WGS) entry which is preliminary data.</text>
</comment>
<feature type="transmembrane region" description="Helical" evidence="23">
    <location>
        <begin position="638"/>
        <end position="658"/>
    </location>
</feature>
<proteinExistence type="inferred from homology"/>
<dbReference type="Gene3D" id="3.30.200.20">
    <property type="entry name" value="Phosphorylase Kinase, domain 1"/>
    <property type="match status" value="1"/>
</dbReference>
<evidence type="ECO:0000256" key="18">
    <source>
        <dbReference type="ARBA" id="ARBA00023170"/>
    </source>
</evidence>
<dbReference type="PROSITE" id="PS50011">
    <property type="entry name" value="PROTEIN_KINASE_DOM"/>
    <property type="match status" value="1"/>
</dbReference>
<keyword evidence="13 22" id="KW-0547">Nucleotide-binding</keyword>
<dbReference type="Gene3D" id="3.80.10.10">
    <property type="entry name" value="Ribonuclease Inhibitor"/>
    <property type="match status" value="4"/>
</dbReference>
<dbReference type="FunFam" id="3.80.10.10:FF:000400">
    <property type="entry name" value="Nuclear pore complex protein NUP107"/>
    <property type="match status" value="1"/>
</dbReference>
<dbReference type="PROSITE" id="PS00107">
    <property type="entry name" value="PROTEIN_KINASE_ATP"/>
    <property type="match status" value="1"/>
</dbReference>
<evidence type="ECO:0000256" key="20">
    <source>
        <dbReference type="ARBA" id="ARBA00047899"/>
    </source>
</evidence>
<evidence type="ECO:0000259" key="24">
    <source>
        <dbReference type="PROSITE" id="PS50011"/>
    </source>
</evidence>
<feature type="domain" description="Protein kinase" evidence="24">
    <location>
        <begin position="698"/>
        <end position="975"/>
    </location>
</feature>
<feature type="binding site" evidence="22">
    <location>
        <position position="726"/>
    </location>
    <ligand>
        <name>ATP</name>
        <dbReference type="ChEBI" id="CHEBI:30616"/>
    </ligand>
</feature>
<dbReference type="SMART" id="SM00220">
    <property type="entry name" value="S_TKc"/>
    <property type="match status" value="1"/>
</dbReference>
<organism evidence="25 26">
    <name type="scientific">Eragrostis curvula</name>
    <name type="common">weeping love grass</name>
    <dbReference type="NCBI Taxonomy" id="38414"/>
    <lineage>
        <taxon>Eukaryota</taxon>
        <taxon>Viridiplantae</taxon>
        <taxon>Streptophyta</taxon>
        <taxon>Embryophyta</taxon>
        <taxon>Tracheophyta</taxon>
        <taxon>Spermatophyta</taxon>
        <taxon>Magnoliopsida</taxon>
        <taxon>Liliopsida</taxon>
        <taxon>Poales</taxon>
        <taxon>Poaceae</taxon>
        <taxon>PACMAD clade</taxon>
        <taxon>Chloridoideae</taxon>
        <taxon>Eragrostideae</taxon>
        <taxon>Eragrostidinae</taxon>
        <taxon>Eragrostis</taxon>
    </lineage>
</organism>
<keyword evidence="9" id="KW-0808">Transferase</keyword>
<dbReference type="GO" id="GO:0005524">
    <property type="term" value="F:ATP binding"/>
    <property type="evidence" value="ECO:0007669"/>
    <property type="project" value="UniProtKB-UniRule"/>
</dbReference>
<keyword evidence="17 23" id="KW-0472">Membrane</keyword>
<evidence type="ECO:0000256" key="9">
    <source>
        <dbReference type="ARBA" id="ARBA00022679"/>
    </source>
</evidence>
<dbReference type="Gene3D" id="1.10.510.10">
    <property type="entry name" value="Transferase(Phosphotransferase) domain 1"/>
    <property type="match status" value="1"/>
</dbReference>
<dbReference type="SUPFAM" id="SSF52047">
    <property type="entry name" value="RNI-like"/>
    <property type="match status" value="1"/>
</dbReference>
<accession>A0A5J9V9E0</accession>